<reference evidence="1 2" key="1">
    <citation type="journal article" date="2020" name="Phytopathology">
        <title>Genome Sequence Resources of Colletotrichum truncatum, C. plurivorum, C. musicola, and C. sojae: Four Species Pathogenic to Soybean (Glycine max).</title>
        <authorList>
            <person name="Rogerio F."/>
            <person name="Boufleur T.R."/>
            <person name="Ciampi-Guillardi M."/>
            <person name="Sukno S.A."/>
            <person name="Thon M.R."/>
            <person name="Massola Junior N.S."/>
            <person name="Baroncelli R."/>
        </authorList>
    </citation>
    <scope>NUCLEOTIDE SEQUENCE [LARGE SCALE GENOMIC DNA]</scope>
    <source>
        <strain evidence="1 2">LFN0009</strain>
    </source>
</reference>
<proteinExistence type="predicted"/>
<dbReference type="EMBL" id="WIGN01000376">
    <property type="protein sequence ID" value="KAF6796322.1"/>
    <property type="molecule type" value="Genomic_DNA"/>
</dbReference>
<gene>
    <name evidence="1" type="ORF">CSOJ01_13270</name>
</gene>
<protein>
    <submittedName>
        <fullName evidence="1">Uncharacterized protein</fullName>
    </submittedName>
</protein>
<organism evidence="1 2">
    <name type="scientific">Colletotrichum sojae</name>
    <dbReference type="NCBI Taxonomy" id="2175907"/>
    <lineage>
        <taxon>Eukaryota</taxon>
        <taxon>Fungi</taxon>
        <taxon>Dikarya</taxon>
        <taxon>Ascomycota</taxon>
        <taxon>Pezizomycotina</taxon>
        <taxon>Sordariomycetes</taxon>
        <taxon>Hypocreomycetidae</taxon>
        <taxon>Glomerellales</taxon>
        <taxon>Glomerellaceae</taxon>
        <taxon>Colletotrichum</taxon>
        <taxon>Colletotrichum orchidearum species complex</taxon>
    </lineage>
</organism>
<accession>A0A8H6ISR6</accession>
<dbReference type="AlphaFoldDB" id="A0A8H6ISR6"/>
<sequence length="169" mass="18133">MYCGQEWKSSRRRTAAVSCCAILNESRNEWSTASRVTGGGRQATSLGTGLKEKTAAVGGVLAGVENWIGKSVGRETNSRGRVREGQVRPDQFRSGQVRVRSEGEGDGDLGECTCWEGVGAAWTRVARSLCQCQYATASASSNTGYWCWLVVVEHGDVFGAEIKTDGTTT</sequence>
<dbReference type="Proteomes" id="UP000652219">
    <property type="component" value="Unassembled WGS sequence"/>
</dbReference>
<name>A0A8H6ISR6_9PEZI</name>
<comment type="caution">
    <text evidence="1">The sequence shown here is derived from an EMBL/GenBank/DDBJ whole genome shotgun (WGS) entry which is preliminary data.</text>
</comment>
<evidence type="ECO:0000313" key="2">
    <source>
        <dbReference type="Proteomes" id="UP000652219"/>
    </source>
</evidence>
<keyword evidence="2" id="KW-1185">Reference proteome</keyword>
<evidence type="ECO:0000313" key="1">
    <source>
        <dbReference type="EMBL" id="KAF6796322.1"/>
    </source>
</evidence>